<keyword evidence="2" id="KW-1185">Reference proteome</keyword>
<organism evidence="1 2">
    <name type="scientific">Liparis tanakae</name>
    <name type="common">Tanaka's snailfish</name>
    <dbReference type="NCBI Taxonomy" id="230148"/>
    <lineage>
        <taxon>Eukaryota</taxon>
        <taxon>Metazoa</taxon>
        <taxon>Chordata</taxon>
        <taxon>Craniata</taxon>
        <taxon>Vertebrata</taxon>
        <taxon>Euteleostomi</taxon>
        <taxon>Actinopterygii</taxon>
        <taxon>Neopterygii</taxon>
        <taxon>Teleostei</taxon>
        <taxon>Neoteleostei</taxon>
        <taxon>Acanthomorphata</taxon>
        <taxon>Eupercaria</taxon>
        <taxon>Perciformes</taxon>
        <taxon>Cottioidei</taxon>
        <taxon>Cottales</taxon>
        <taxon>Liparidae</taxon>
        <taxon>Liparis</taxon>
    </lineage>
</organism>
<dbReference type="AlphaFoldDB" id="A0A4Z2GDV4"/>
<name>A0A4Z2GDV4_9TELE</name>
<accession>A0A4Z2GDV4</accession>
<gene>
    <name evidence="1" type="ORF">EYF80_038885</name>
</gene>
<evidence type="ECO:0000313" key="1">
    <source>
        <dbReference type="EMBL" id="TNN50904.1"/>
    </source>
</evidence>
<comment type="caution">
    <text evidence="1">The sequence shown here is derived from an EMBL/GenBank/DDBJ whole genome shotgun (WGS) entry which is preliminary data.</text>
</comment>
<dbReference type="Proteomes" id="UP000314294">
    <property type="component" value="Unassembled WGS sequence"/>
</dbReference>
<evidence type="ECO:0000313" key="2">
    <source>
        <dbReference type="Proteomes" id="UP000314294"/>
    </source>
</evidence>
<protein>
    <submittedName>
        <fullName evidence="1">Uncharacterized protein</fullName>
    </submittedName>
</protein>
<sequence>MHNECLPEYYGCMGPVLLYRCMCTSALTLDEGGPQRRGIPNGDSSQGGFAERLFDRWLINRLGRLRPFSQQSHKTMFHRSLGATSGIEKMGPYGGTRRILRHCNLPACFVPVLSGVCSLLRG</sequence>
<reference evidence="1 2" key="1">
    <citation type="submission" date="2019-03" db="EMBL/GenBank/DDBJ databases">
        <title>First draft genome of Liparis tanakae, snailfish: a comprehensive survey of snailfish specific genes.</title>
        <authorList>
            <person name="Kim W."/>
            <person name="Song I."/>
            <person name="Jeong J.-H."/>
            <person name="Kim D."/>
            <person name="Kim S."/>
            <person name="Ryu S."/>
            <person name="Song J.Y."/>
            <person name="Lee S.K."/>
        </authorList>
    </citation>
    <scope>NUCLEOTIDE SEQUENCE [LARGE SCALE GENOMIC DNA]</scope>
    <source>
        <tissue evidence="1">Muscle</tissue>
    </source>
</reference>
<dbReference type="EMBL" id="SRLO01000601">
    <property type="protein sequence ID" value="TNN50904.1"/>
    <property type="molecule type" value="Genomic_DNA"/>
</dbReference>
<proteinExistence type="predicted"/>